<organism evidence="4 5">
    <name type="scientific">Thalassiosira oceanica</name>
    <name type="common">Marine diatom</name>
    <dbReference type="NCBI Taxonomy" id="159749"/>
    <lineage>
        <taxon>Eukaryota</taxon>
        <taxon>Sar</taxon>
        <taxon>Stramenopiles</taxon>
        <taxon>Ochrophyta</taxon>
        <taxon>Bacillariophyta</taxon>
        <taxon>Coscinodiscophyceae</taxon>
        <taxon>Thalassiosirophycidae</taxon>
        <taxon>Thalassiosirales</taxon>
        <taxon>Thalassiosiraceae</taxon>
        <taxon>Thalassiosira</taxon>
    </lineage>
</organism>
<feature type="transmembrane region" description="Helical" evidence="3">
    <location>
        <begin position="185"/>
        <end position="207"/>
    </location>
</feature>
<gene>
    <name evidence="4" type="ORF">THAOC_06633</name>
</gene>
<dbReference type="OrthoDB" id="10251079at2759"/>
<dbReference type="AlphaFoldDB" id="K0T277"/>
<keyword evidence="3" id="KW-0472">Membrane</keyword>
<reference evidence="4 5" key="1">
    <citation type="journal article" date="2012" name="Genome Biol.">
        <title>Genome and low-iron response of an oceanic diatom adapted to chronic iron limitation.</title>
        <authorList>
            <person name="Lommer M."/>
            <person name="Specht M."/>
            <person name="Roy A.S."/>
            <person name="Kraemer L."/>
            <person name="Andreson R."/>
            <person name="Gutowska M.A."/>
            <person name="Wolf J."/>
            <person name="Bergner S.V."/>
            <person name="Schilhabel M.B."/>
            <person name="Klostermeier U.C."/>
            <person name="Beiko R.G."/>
            <person name="Rosenstiel P."/>
            <person name="Hippler M."/>
            <person name="Laroche J."/>
        </authorList>
    </citation>
    <scope>NUCLEOTIDE SEQUENCE [LARGE SCALE GENOMIC DNA]</scope>
    <source>
        <strain evidence="4 5">CCMP1005</strain>
    </source>
</reference>
<evidence type="ECO:0000256" key="2">
    <source>
        <dbReference type="RuleBase" id="RU003750"/>
    </source>
</evidence>
<evidence type="ECO:0000313" key="5">
    <source>
        <dbReference type="Proteomes" id="UP000266841"/>
    </source>
</evidence>
<evidence type="ECO:0000256" key="3">
    <source>
        <dbReference type="SAM" id="Phobius"/>
    </source>
</evidence>
<feature type="transmembrane region" description="Helical" evidence="3">
    <location>
        <begin position="152"/>
        <end position="173"/>
    </location>
</feature>
<evidence type="ECO:0008006" key="6">
    <source>
        <dbReference type="Google" id="ProtNLM"/>
    </source>
</evidence>
<dbReference type="Pfam" id="PF01066">
    <property type="entry name" value="CDP-OH_P_transf"/>
    <property type="match status" value="1"/>
</dbReference>
<dbReference type="PROSITE" id="PS00379">
    <property type="entry name" value="CDP_ALCOHOL_P_TRANSF"/>
    <property type="match status" value="1"/>
</dbReference>
<keyword evidence="1 2" id="KW-0808">Transferase</keyword>
<evidence type="ECO:0000256" key="1">
    <source>
        <dbReference type="ARBA" id="ARBA00022679"/>
    </source>
</evidence>
<protein>
    <recommendedName>
        <fullName evidence="6">CDP-diacylglycerol--inositol 3-phosphatidyltransferase</fullName>
    </recommendedName>
</protein>
<comment type="caution">
    <text evidence="4">The sequence shown here is derived from an EMBL/GenBank/DDBJ whole genome shotgun (WGS) entry which is preliminary data.</text>
</comment>
<accession>K0T277</accession>
<dbReference type="InterPro" id="IPR048254">
    <property type="entry name" value="CDP_ALCOHOL_P_TRANSF_CS"/>
</dbReference>
<name>K0T277_THAOC</name>
<dbReference type="EMBL" id="AGNL01006640">
    <property type="protein sequence ID" value="EJK71885.1"/>
    <property type="molecule type" value="Genomic_DNA"/>
</dbReference>
<dbReference type="Proteomes" id="UP000266841">
    <property type="component" value="Unassembled WGS sequence"/>
</dbReference>
<dbReference type="eggNOG" id="ENOG502S9DD">
    <property type="taxonomic scope" value="Eukaryota"/>
</dbReference>
<dbReference type="GO" id="GO:0016780">
    <property type="term" value="F:phosphotransferase activity, for other substituted phosphate groups"/>
    <property type="evidence" value="ECO:0007669"/>
    <property type="project" value="InterPro"/>
</dbReference>
<evidence type="ECO:0000313" key="4">
    <source>
        <dbReference type="EMBL" id="EJK71885.1"/>
    </source>
</evidence>
<proteinExistence type="inferred from homology"/>
<dbReference type="GO" id="GO:0016020">
    <property type="term" value="C:membrane"/>
    <property type="evidence" value="ECO:0007669"/>
    <property type="project" value="InterPro"/>
</dbReference>
<keyword evidence="5" id="KW-1185">Reference proteome</keyword>
<keyword evidence="3" id="KW-0812">Transmembrane</keyword>
<dbReference type="OMA" id="MTEAYFI"/>
<comment type="similarity">
    <text evidence="2">Belongs to the CDP-alcohol phosphatidyltransferase class-I family.</text>
</comment>
<dbReference type="GO" id="GO:0008654">
    <property type="term" value="P:phospholipid biosynthetic process"/>
    <property type="evidence" value="ECO:0007669"/>
    <property type="project" value="InterPro"/>
</dbReference>
<dbReference type="InterPro" id="IPR000462">
    <property type="entry name" value="CDP-OH_P_trans"/>
</dbReference>
<dbReference type="Gene3D" id="1.20.120.1760">
    <property type="match status" value="1"/>
</dbReference>
<sequence>MFTTRTDQSNTRFLSLRIALSFRGLRFAVRKQHNDALTNWILASLLDLIDGIAARRLGQCSSFGILLDVIADNVLRSIVWIATISEACREEQISSPDEAMTEVCIYSAIVILEWVTFVSSQATQTSHWKKEMETEPPAVVRSVFKNGFRNPAGFLAVYGLFVAPLGSFVWHSARQGGSTWVNEMLPGWFVVVLIYLSYVGRGLSAVVELWMCCNFLGVVISADEAGRGDNEKKRSQ</sequence>
<dbReference type="InterPro" id="IPR043130">
    <property type="entry name" value="CDP-OH_PTrfase_TM_dom"/>
</dbReference>
<keyword evidence="3" id="KW-1133">Transmembrane helix</keyword>